<comment type="caution">
    <text evidence="1">The sequence shown here is derived from an EMBL/GenBank/DDBJ whole genome shotgun (WGS) entry which is preliminary data.</text>
</comment>
<dbReference type="InterPro" id="IPR041492">
    <property type="entry name" value="HAD_2"/>
</dbReference>
<proteinExistence type="predicted"/>
<dbReference type="PANTHER" id="PTHR43434:SF1">
    <property type="entry name" value="PHOSPHOGLYCOLATE PHOSPHATASE"/>
    <property type="match status" value="1"/>
</dbReference>
<dbReference type="SFLD" id="SFLDS00003">
    <property type="entry name" value="Haloacid_Dehalogenase"/>
    <property type="match status" value="1"/>
</dbReference>
<dbReference type="Proteomes" id="UP000886106">
    <property type="component" value="Unassembled WGS sequence"/>
</dbReference>
<accession>A0A7V5J1P4</accession>
<organism evidence="1">
    <name type="scientific">candidate division WWE3 bacterium</name>
    <dbReference type="NCBI Taxonomy" id="2053526"/>
    <lineage>
        <taxon>Bacteria</taxon>
        <taxon>Katanobacteria</taxon>
    </lineage>
</organism>
<dbReference type="NCBIfam" id="TIGR01549">
    <property type="entry name" value="HAD-SF-IA-v1"/>
    <property type="match status" value="1"/>
</dbReference>
<dbReference type="GO" id="GO:0005829">
    <property type="term" value="C:cytosol"/>
    <property type="evidence" value="ECO:0007669"/>
    <property type="project" value="TreeGrafter"/>
</dbReference>
<dbReference type="InterPro" id="IPR050155">
    <property type="entry name" value="HAD-like_hydrolase_sf"/>
</dbReference>
<name>A0A7V5J1P4_UNCKA</name>
<evidence type="ECO:0000313" key="1">
    <source>
        <dbReference type="EMBL" id="HHH14265.1"/>
    </source>
</evidence>
<dbReference type="AlphaFoldDB" id="A0A7V5J1P4"/>
<dbReference type="GO" id="GO:0006281">
    <property type="term" value="P:DNA repair"/>
    <property type="evidence" value="ECO:0007669"/>
    <property type="project" value="TreeGrafter"/>
</dbReference>
<sequence>MLNYFLIDWDGCLFSSISLWVKAYKNIFKEYGIAVTTKNIPKKVMGDKKAPLNLGIPLKEEEEFYKKLFVEYKRLLKEVPYSDIFAPYSYEVIKKLKEQGKGVCIVTSSWRSAVEPILNKHPLKEYIDFIIGWEDVTNLKPHPEPVLKALKKYEATPKEAIIVGDSSKDIIAGKKAGIKTALYFPKEHKEYYSLEDLKSLEPDYVIDSFKDLLKFL</sequence>
<dbReference type="InterPro" id="IPR023214">
    <property type="entry name" value="HAD_sf"/>
</dbReference>
<dbReference type="NCBIfam" id="TIGR01509">
    <property type="entry name" value="HAD-SF-IA-v3"/>
    <property type="match status" value="1"/>
</dbReference>
<protein>
    <submittedName>
        <fullName evidence="1">HAD family hydrolase</fullName>
    </submittedName>
</protein>
<dbReference type="SFLD" id="SFLDG01135">
    <property type="entry name" value="C1.5.6:_HAD__Beta-PGM__Phospha"/>
    <property type="match status" value="1"/>
</dbReference>
<dbReference type="InterPro" id="IPR036412">
    <property type="entry name" value="HAD-like_sf"/>
</dbReference>
<dbReference type="SUPFAM" id="SSF56784">
    <property type="entry name" value="HAD-like"/>
    <property type="match status" value="1"/>
</dbReference>
<dbReference type="GO" id="GO:0008967">
    <property type="term" value="F:phosphoglycolate phosphatase activity"/>
    <property type="evidence" value="ECO:0007669"/>
    <property type="project" value="TreeGrafter"/>
</dbReference>
<dbReference type="Pfam" id="PF13419">
    <property type="entry name" value="HAD_2"/>
    <property type="match status" value="1"/>
</dbReference>
<keyword evidence="1" id="KW-0378">Hydrolase</keyword>
<dbReference type="Gene3D" id="1.10.150.240">
    <property type="entry name" value="Putative phosphatase, domain 2"/>
    <property type="match status" value="1"/>
</dbReference>
<reference evidence="1" key="1">
    <citation type="journal article" date="2020" name="mSystems">
        <title>Genome- and Community-Level Interaction Insights into Carbon Utilization and Element Cycling Functions of Hydrothermarchaeota in Hydrothermal Sediment.</title>
        <authorList>
            <person name="Zhou Z."/>
            <person name="Liu Y."/>
            <person name="Xu W."/>
            <person name="Pan J."/>
            <person name="Luo Z.H."/>
            <person name="Li M."/>
        </authorList>
    </citation>
    <scope>NUCLEOTIDE SEQUENCE [LARGE SCALE GENOMIC DNA]</scope>
    <source>
        <strain evidence="1">HyVt-517</strain>
    </source>
</reference>
<dbReference type="EMBL" id="DRNS01000073">
    <property type="protein sequence ID" value="HHH14265.1"/>
    <property type="molecule type" value="Genomic_DNA"/>
</dbReference>
<dbReference type="InterPro" id="IPR006439">
    <property type="entry name" value="HAD-SF_hydro_IA"/>
</dbReference>
<dbReference type="InterPro" id="IPR023198">
    <property type="entry name" value="PGP-like_dom2"/>
</dbReference>
<dbReference type="Gene3D" id="3.40.50.1000">
    <property type="entry name" value="HAD superfamily/HAD-like"/>
    <property type="match status" value="1"/>
</dbReference>
<dbReference type="SFLD" id="SFLDG01129">
    <property type="entry name" value="C1.5:_HAD__Beta-PGM__Phosphata"/>
    <property type="match status" value="1"/>
</dbReference>
<dbReference type="PANTHER" id="PTHR43434">
    <property type="entry name" value="PHOSPHOGLYCOLATE PHOSPHATASE"/>
    <property type="match status" value="1"/>
</dbReference>
<gene>
    <name evidence="1" type="ORF">ENJ78_00985</name>
</gene>